<comment type="caution">
    <text evidence="1">The sequence shown here is derived from an EMBL/GenBank/DDBJ whole genome shotgun (WGS) entry which is preliminary data.</text>
</comment>
<organism evidence="1 2">
    <name type="scientific">Actinomadura adrarensis</name>
    <dbReference type="NCBI Taxonomy" id="1819600"/>
    <lineage>
        <taxon>Bacteria</taxon>
        <taxon>Bacillati</taxon>
        <taxon>Actinomycetota</taxon>
        <taxon>Actinomycetes</taxon>
        <taxon>Streptosporangiales</taxon>
        <taxon>Thermomonosporaceae</taxon>
        <taxon>Actinomadura</taxon>
    </lineage>
</organism>
<name>A0ABW3CKW8_9ACTN</name>
<proteinExistence type="predicted"/>
<keyword evidence="2" id="KW-1185">Reference proteome</keyword>
<gene>
    <name evidence="1" type="ORF">ACFQ07_23340</name>
</gene>
<protein>
    <submittedName>
        <fullName evidence="1">XRE family transcriptional regulator</fullName>
    </submittedName>
</protein>
<sequence>GDPEGEQLHARDREEQIGGGVAGRVAAVLGYYRPLAGLVQIRLHDTPLYNSIYRFDDEMIVNVHVYGLLAAYTPVMHIRRLDGAYFNTYLESFERVWASARPLDGGEG</sequence>
<evidence type="ECO:0000313" key="2">
    <source>
        <dbReference type="Proteomes" id="UP001597083"/>
    </source>
</evidence>
<dbReference type="Proteomes" id="UP001597083">
    <property type="component" value="Unassembled WGS sequence"/>
</dbReference>
<evidence type="ECO:0000313" key="1">
    <source>
        <dbReference type="EMBL" id="MFD0855193.1"/>
    </source>
</evidence>
<reference evidence="2" key="1">
    <citation type="journal article" date="2019" name="Int. J. Syst. Evol. Microbiol.">
        <title>The Global Catalogue of Microorganisms (GCM) 10K type strain sequencing project: providing services to taxonomists for standard genome sequencing and annotation.</title>
        <authorList>
            <consortium name="The Broad Institute Genomics Platform"/>
            <consortium name="The Broad Institute Genome Sequencing Center for Infectious Disease"/>
            <person name="Wu L."/>
            <person name="Ma J."/>
        </authorList>
    </citation>
    <scope>NUCLEOTIDE SEQUENCE [LARGE SCALE GENOMIC DNA]</scope>
    <source>
        <strain evidence="2">JCM 31696</strain>
    </source>
</reference>
<accession>A0ABW3CKW8</accession>
<feature type="non-terminal residue" evidence="1">
    <location>
        <position position="1"/>
    </location>
</feature>
<dbReference type="EMBL" id="JBHTIR010003431">
    <property type="protein sequence ID" value="MFD0855193.1"/>
    <property type="molecule type" value="Genomic_DNA"/>
</dbReference>